<dbReference type="InterPro" id="IPR053170">
    <property type="entry name" value="Transcription_regulator"/>
</dbReference>
<dbReference type="Pfam" id="PF04307">
    <property type="entry name" value="YdjM"/>
    <property type="match status" value="1"/>
</dbReference>
<keyword evidence="2" id="KW-0378">Hydrolase</keyword>
<feature type="transmembrane region" description="Helical" evidence="1">
    <location>
        <begin position="160"/>
        <end position="177"/>
    </location>
</feature>
<reference evidence="2 3" key="1">
    <citation type="submission" date="2019-01" db="EMBL/GenBank/DDBJ databases">
        <authorList>
            <person name="Chen W.-M."/>
        </authorList>
    </citation>
    <scope>NUCLEOTIDE SEQUENCE [LARGE SCALE GENOMIC DNA]</scope>
    <source>
        <strain evidence="2 3">CCP-18</strain>
    </source>
</reference>
<accession>A0A437LED3</accession>
<dbReference type="EMBL" id="SACM01000004">
    <property type="protein sequence ID" value="RVT83704.1"/>
    <property type="molecule type" value="Genomic_DNA"/>
</dbReference>
<evidence type="ECO:0000256" key="1">
    <source>
        <dbReference type="SAM" id="Phobius"/>
    </source>
</evidence>
<dbReference type="Proteomes" id="UP000288587">
    <property type="component" value="Unassembled WGS sequence"/>
</dbReference>
<dbReference type="GO" id="GO:0016787">
    <property type="term" value="F:hydrolase activity"/>
    <property type="evidence" value="ECO:0007669"/>
    <property type="project" value="UniProtKB-KW"/>
</dbReference>
<dbReference type="PANTHER" id="PTHR40031">
    <property type="entry name" value="HYPOTHETICAL MEMBRANE SPANNING PROTEIN"/>
    <property type="match status" value="1"/>
</dbReference>
<feature type="transmembrane region" description="Helical" evidence="1">
    <location>
        <begin position="62"/>
        <end position="81"/>
    </location>
</feature>
<dbReference type="InterPro" id="IPR007404">
    <property type="entry name" value="YdjM-like"/>
</dbReference>
<organism evidence="2 3">
    <name type="scientific">Inhella crocodyli</name>
    <dbReference type="NCBI Taxonomy" id="2499851"/>
    <lineage>
        <taxon>Bacteria</taxon>
        <taxon>Pseudomonadati</taxon>
        <taxon>Pseudomonadota</taxon>
        <taxon>Betaproteobacteria</taxon>
        <taxon>Burkholderiales</taxon>
        <taxon>Sphaerotilaceae</taxon>
        <taxon>Inhella</taxon>
    </lineage>
</organism>
<protein>
    <submittedName>
        <fullName evidence="2">Metal-dependent hydrolase</fullName>
    </submittedName>
</protein>
<gene>
    <name evidence="2" type="ORF">EOD73_14100</name>
</gene>
<dbReference type="OrthoDB" id="9781927at2"/>
<keyword evidence="3" id="KW-1185">Reference proteome</keyword>
<name>A0A437LED3_9BURK</name>
<dbReference type="RefSeq" id="WP_127683668.1">
    <property type="nucleotide sequence ID" value="NZ_SACM01000004.1"/>
</dbReference>
<feature type="transmembrane region" description="Helical" evidence="1">
    <location>
        <begin position="123"/>
        <end position="148"/>
    </location>
</feature>
<sequence length="336" mass="35915">MDSLTQLALGAAVSVAAMGRRTAVWKAVLVGAVVGTLPDLDVLIDHGDPVANMVLHRAESHALLWLTLATPLLAALVAGALREWGAWRRWCGAVGLALITHPLLDALTVYGTQLLLPFTNQPYGLGSVFIVDPLVTLPLLIGTGVALARRDPASALRANAWGFGLAVAYLAWGALAQQHVRGVAERSLAAQGVPADRILVTPAPLQTLLWRVVVVSGDRYLEGFHSLLDETSTVQFDRFDRGLALAEPLRGHPPLVAIERFSQGFYKLTREGDTVVVHDLRMGQEPAYVFAFGVGRGSATIAPLSPPTAVGGRGDAGAALRWLWPRMWGEPLPPPR</sequence>
<keyword evidence="1" id="KW-0812">Transmembrane</keyword>
<comment type="caution">
    <text evidence="2">The sequence shown here is derived from an EMBL/GenBank/DDBJ whole genome shotgun (WGS) entry which is preliminary data.</text>
</comment>
<dbReference type="AlphaFoldDB" id="A0A437LED3"/>
<evidence type="ECO:0000313" key="3">
    <source>
        <dbReference type="Proteomes" id="UP000288587"/>
    </source>
</evidence>
<evidence type="ECO:0000313" key="2">
    <source>
        <dbReference type="EMBL" id="RVT83704.1"/>
    </source>
</evidence>
<keyword evidence="1" id="KW-1133">Transmembrane helix</keyword>
<dbReference type="PANTHER" id="PTHR40031:SF1">
    <property type="entry name" value="MEMBRANE-BOUND METAL-DEPENDENT HYDROLASE"/>
    <property type="match status" value="1"/>
</dbReference>
<keyword evidence="1" id="KW-0472">Membrane</keyword>
<feature type="transmembrane region" description="Helical" evidence="1">
    <location>
        <begin position="93"/>
        <end position="111"/>
    </location>
</feature>
<proteinExistence type="predicted"/>